<keyword evidence="1" id="KW-0732">Signal</keyword>
<feature type="signal peptide" evidence="1">
    <location>
        <begin position="1"/>
        <end position="33"/>
    </location>
</feature>
<evidence type="ECO:0008006" key="4">
    <source>
        <dbReference type="Google" id="ProtNLM"/>
    </source>
</evidence>
<feature type="chain" id="PRO_5038429777" description="Secreted protein" evidence="1">
    <location>
        <begin position="34"/>
        <end position="125"/>
    </location>
</feature>
<accession>A0A540W4U5</accession>
<dbReference type="AlphaFoldDB" id="A0A540W4U5"/>
<evidence type="ECO:0000313" key="3">
    <source>
        <dbReference type="Proteomes" id="UP000319103"/>
    </source>
</evidence>
<sequence>MLIKSRALRRLAVLGATAALAGALGTASASATAIPNSSGGGCSGYVGVGNGLSIKSCIAASNWVLYPDGYISGSAGNCYLHVTLLDSNYSIVTDRTSPCSSGHVLGENTSNVVLGAAATSLKSTP</sequence>
<organism evidence="2 3">
    <name type="scientific">Kitasatospora acidiphila</name>
    <dbReference type="NCBI Taxonomy" id="2567942"/>
    <lineage>
        <taxon>Bacteria</taxon>
        <taxon>Bacillati</taxon>
        <taxon>Actinomycetota</taxon>
        <taxon>Actinomycetes</taxon>
        <taxon>Kitasatosporales</taxon>
        <taxon>Streptomycetaceae</taxon>
        <taxon>Kitasatospora</taxon>
    </lineage>
</organism>
<dbReference type="EMBL" id="VIGB01000003">
    <property type="protein sequence ID" value="TQF04061.1"/>
    <property type="molecule type" value="Genomic_DNA"/>
</dbReference>
<proteinExistence type="predicted"/>
<gene>
    <name evidence="2" type="ORF">E6W39_19785</name>
</gene>
<keyword evidence="3" id="KW-1185">Reference proteome</keyword>
<reference evidence="2 3" key="1">
    <citation type="submission" date="2019-06" db="EMBL/GenBank/DDBJ databases">
        <title>Description of Kitasatospora acidophila sp. nov. isolated from pine grove soil, and reclassification of Streptomyces novaecaesareae to Kitasatospora novaeceasareae comb. nov.</title>
        <authorList>
            <person name="Kim M.J."/>
        </authorList>
    </citation>
    <scope>NUCLEOTIDE SEQUENCE [LARGE SCALE GENOMIC DNA]</scope>
    <source>
        <strain evidence="2 3">MMS16-CNU292</strain>
    </source>
</reference>
<dbReference type="Proteomes" id="UP000319103">
    <property type="component" value="Unassembled WGS sequence"/>
</dbReference>
<comment type="caution">
    <text evidence="2">The sequence shown here is derived from an EMBL/GenBank/DDBJ whole genome shotgun (WGS) entry which is preliminary data.</text>
</comment>
<evidence type="ECO:0000313" key="2">
    <source>
        <dbReference type="EMBL" id="TQF04061.1"/>
    </source>
</evidence>
<name>A0A540W4U5_9ACTN</name>
<dbReference type="RefSeq" id="WP_141634653.1">
    <property type="nucleotide sequence ID" value="NZ_VIGB01000003.1"/>
</dbReference>
<protein>
    <recommendedName>
        <fullName evidence="4">Secreted protein</fullName>
    </recommendedName>
</protein>
<evidence type="ECO:0000256" key="1">
    <source>
        <dbReference type="SAM" id="SignalP"/>
    </source>
</evidence>